<gene>
    <name evidence="1" type="ORF">BWK72_05315</name>
</gene>
<dbReference type="Proteomes" id="UP000192505">
    <property type="component" value="Unassembled WGS sequence"/>
</dbReference>
<protein>
    <recommendedName>
        <fullName evidence="3">DUF4398 domain-containing protein</fullName>
    </recommendedName>
</protein>
<evidence type="ECO:0000313" key="2">
    <source>
        <dbReference type="Proteomes" id="UP000192505"/>
    </source>
</evidence>
<evidence type="ECO:0008006" key="3">
    <source>
        <dbReference type="Google" id="ProtNLM"/>
    </source>
</evidence>
<evidence type="ECO:0000313" key="1">
    <source>
        <dbReference type="EMBL" id="OQW89352.1"/>
    </source>
</evidence>
<reference evidence="1 2" key="1">
    <citation type="submission" date="2017-01" db="EMBL/GenBank/DDBJ databases">
        <title>Novel large sulfur bacteria in the metagenomes of groundwater-fed chemosynthetic microbial mats in the Lake Huron basin.</title>
        <authorList>
            <person name="Sharrar A.M."/>
            <person name="Flood B.E."/>
            <person name="Bailey J.V."/>
            <person name="Jones D.S."/>
            <person name="Biddanda B."/>
            <person name="Ruberg S.A."/>
            <person name="Marcus D.N."/>
            <person name="Dick G.J."/>
        </authorList>
    </citation>
    <scope>NUCLEOTIDE SEQUENCE [LARGE SCALE GENOMIC DNA]</scope>
    <source>
        <strain evidence="1">A7</strain>
    </source>
</reference>
<name>A0A1W9KXH1_9BURK</name>
<accession>A0A1W9KXH1</accession>
<proteinExistence type="predicted"/>
<organism evidence="1 2">
    <name type="scientific">Rhodoferax ferrireducens</name>
    <dbReference type="NCBI Taxonomy" id="192843"/>
    <lineage>
        <taxon>Bacteria</taxon>
        <taxon>Pseudomonadati</taxon>
        <taxon>Pseudomonadota</taxon>
        <taxon>Betaproteobacteria</taxon>
        <taxon>Burkholderiales</taxon>
        <taxon>Comamonadaceae</taxon>
        <taxon>Rhodoferax</taxon>
    </lineage>
</organism>
<dbReference type="EMBL" id="MTEI01000002">
    <property type="protein sequence ID" value="OQW89352.1"/>
    <property type="molecule type" value="Genomic_DNA"/>
</dbReference>
<comment type="caution">
    <text evidence="1">The sequence shown here is derived from an EMBL/GenBank/DDBJ whole genome shotgun (WGS) entry which is preliminary data.</text>
</comment>
<dbReference type="AlphaFoldDB" id="A0A1W9KXH1"/>
<sequence>MLLWGWLGLAGAQELAPSPAALDADAERQRIGQERAAQEAIFLQAEGVCYSRFAVSDCLREARKVRRLALDDLRHQELVLNDLERKTRALAALKRIEAKLADQPQAPKPALSPETPR</sequence>